<dbReference type="STRING" id="72359.L7JV19"/>
<reference evidence="2 3" key="1">
    <citation type="journal article" date="2012" name="PLoS Pathog.">
        <title>The genome of the obligate intracellular parasite Trachipleistophora hominis: new insights into microsporidian genome dynamics and reductive evolution.</title>
        <authorList>
            <person name="Heinz E."/>
            <person name="Williams T.A."/>
            <person name="Nakjang S."/>
            <person name="Noel C.J."/>
            <person name="Swan D.C."/>
            <person name="Goldberg A.V."/>
            <person name="Harris S.R."/>
            <person name="Weinmaier T."/>
            <person name="Markert S."/>
            <person name="Becher D."/>
            <person name="Bernhardt J."/>
            <person name="Dagan T."/>
            <person name="Hacker C."/>
            <person name="Lucocq J.M."/>
            <person name="Schweder T."/>
            <person name="Rattei T."/>
            <person name="Hall N."/>
            <person name="Hirt R.P."/>
            <person name="Embley T.M."/>
        </authorList>
    </citation>
    <scope>NUCLEOTIDE SEQUENCE [LARGE SCALE GENOMIC DNA]</scope>
</reference>
<name>L7JV19_TRAHO</name>
<dbReference type="OMA" id="VECDFKY"/>
<dbReference type="EMBL" id="JH994035">
    <property type="protein sequence ID" value="ELQ74607.1"/>
    <property type="molecule type" value="Genomic_DNA"/>
</dbReference>
<feature type="compositionally biased region" description="Basic and acidic residues" evidence="1">
    <location>
        <begin position="63"/>
        <end position="80"/>
    </location>
</feature>
<proteinExistence type="predicted"/>
<dbReference type="VEuPathDB" id="MicrosporidiaDB:THOM_2521"/>
<feature type="compositionally biased region" description="Basic and acidic residues" evidence="1">
    <location>
        <begin position="664"/>
        <end position="692"/>
    </location>
</feature>
<evidence type="ECO:0000313" key="3">
    <source>
        <dbReference type="Proteomes" id="UP000011185"/>
    </source>
</evidence>
<feature type="region of interest" description="Disordered" evidence="1">
    <location>
        <begin position="33"/>
        <end position="92"/>
    </location>
</feature>
<protein>
    <submittedName>
        <fullName evidence="2">Uncharacterized protein</fullName>
    </submittedName>
</protein>
<sequence>MFMMCHQKEECLPKKVREASSAAAMIGFDRFIEDDEDFNPPDIPDELFEGYENEGSDFFVSMSKDEKVENSDQNSEEKSYRQSVVAVDDQKVEEDEIIEQQAEPEESNSREHQDDDWQLVYKQRESLKKDEQLDSRIDDEQISFDQAEDHAGLETPLNSEDKMKDHVFKEASFYNAKGESKKVITNNEIIDEVPNDLWSEEDDELAYTFEKLHIQGTAEGFMAEEMSNANKKATIFADQSQDLKRVSVSNEDKTVESDQINDSFARVYERGMHTSAEAFRSRMVNDVFSKIADKNAPPEEKALEDLIRKQRTIEDRIRVEDTIERLKNADNSKILHSEMDKPVNPFIPAIKNKPRSNFVPKVNISFSPHKKGVKLAFLKNKLLVITTVKQCRVNAVNEKIENVKYVERFYKIKSNQRVDAITKAEIKQKATNTTVRHNIYALLLDVGSFKRTGVRMSNDPGLNETMILSFKDKLAATMRCIEQKDYAMAFLLSKDNREAEQAAVDAYLQNFVDPLFHCFFCSTAENVRPYHTEPYPRDDGRWAEVLSLLLEKKNVNDHDMENLLKIKKARGEQFYVLVLLYLKFRKSFFHRYKDVLLTNYEFMRIMNYLKIKDVEDLKAYYEEYFMVTDKEVPVTSGGWGWKNYVEKGISKIIGIDSTFMENEAPKELSKRDENEQNKTVAESKSHSDENLSAKRKMDHQIKDGSESNTLLAKEALFEKHIKLAKENMERTEEKAVPDYASSFADFFVSEPLLVPDTSYDDQSLPKSVIDRDKDDESDVIIAKKEEKGWGFSLLNLFKRKEKRYKVKCNVECDFKYDPQTKRWVNTKAQATKAEKVDSKKDAAVPEKNVPLPCPVTRKAGTKKVGDSIASRYVIGNSAADGDEVNASDIFGVCKKK</sequence>
<evidence type="ECO:0000256" key="1">
    <source>
        <dbReference type="SAM" id="MobiDB-lite"/>
    </source>
</evidence>
<feature type="region of interest" description="Disordered" evidence="1">
    <location>
        <begin position="143"/>
        <end position="162"/>
    </location>
</feature>
<dbReference type="HOGENOM" id="CLU_008247_0_0_1"/>
<feature type="compositionally biased region" description="Acidic residues" evidence="1">
    <location>
        <begin position="33"/>
        <end position="55"/>
    </location>
</feature>
<organism evidence="2 3">
    <name type="scientific">Trachipleistophora hominis</name>
    <name type="common">Microsporidian parasite</name>
    <dbReference type="NCBI Taxonomy" id="72359"/>
    <lineage>
        <taxon>Eukaryota</taxon>
        <taxon>Fungi</taxon>
        <taxon>Fungi incertae sedis</taxon>
        <taxon>Microsporidia</taxon>
        <taxon>Pleistophoridae</taxon>
        <taxon>Trachipleistophora</taxon>
    </lineage>
</organism>
<dbReference type="Proteomes" id="UP000011185">
    <property type="component" value="Unassembled WGS sequence"/>
</dbReference>
<feature type="region of interest" description="Disordered" evidence="1">
    <location>
        <begin position="664"/>
        <end position="703"/>
    </location>
</feature>
<keyword evidence="3" id="KW-1185">Reference proteome</keyword>
<accession>L7JV19</accession>
<gene>
    <name evidence="2" type="ORF">THOM_2521</name>
</gene>
<dbReference type="InParanoid" id="L7JV19"/>
<evidence type="ECO:0000313" key="2">
    <source>
        <dbReference type="EMBL" id="ELQ74607.1"/>
    </source>
</evidence>
<dbReference type="AlphaFoldDB" id="L7JV19"/>
<dbReference type="OrthoDB" id="10410783at2759"/>